<dbReference type="Proteomes" id="UP000746535">
    <property type="component" value="Unassembled WGS sequence"/>
</dbReference>
<sequence>MRWFFLLLLILNACYLTWNLQDAPIKAKDVDASAQSHAGEGDLRLISETGSASEPRQTSAGQNCVFVGGTADIQALRSLARRLQETSVPFAAYATTSDIGKEHWLRLAQADVASDGPAAPVLKEFKGLKQEIILCEGIATPE</sequence>
<organism evidence="2 3">
    <name type="scientific">Pseudomonas quercus</name>
    <dbReference type="NCBI Taxonomy" id="2722792"/>
    <lineage>
        <taxon>Bacteria</taxon>
        <taxon>Pseudomonadati</taxon>
        <taxon>Pseudomonadota</taxon>
        <taxon>Gammaproteobacteria</taxon>
        <taxon>Pseudomonadales</taxon>
        <taxon>Pseudomonadaceae</taxon>
        <taxon>Pseudomonas</taxon>
    </lineage>
</organism>
<name>A0ABX0YNI2_9PSED</name>
<comment type="caution">
    <text evidence="2">The sequence shown here is derived from an EMBL/GenBank/DDBJ whole genome shotgun (WGS) entry which is preliminary data.</text>
</comment>
<keyword evidence="1" id="KW-0732">Signal</keyword>
<evidence type="ECO:0008006" key="4">
    <source>
        <dbReference type="Google" id="ProtNLM"/>
    </source>
</evidence>
<accession>A0ABX0YNI2</accession>
<dbReference type="EMBL" id="JAAVJI010000037">
    <property type="protein sequence ID" value="NJP03656.1"/>
    <property type="molecule type" value="Genomic_DNA"/>
</dbReference>
<evidence type="ECO:0000313" key="2">
    <source>
        <dbReference type="EMBL" id="NJP03656.1"/>
    </source>
</evidence>
<proteinExistence type="predicted"/>
<evidence type="ECO:0000256" key="1">
    <source>
        <dbReference type="SAM" id="SignalP"/>
    </source>
</evidence>
<feature type="signal peptide" evidence="1">
    <location>
        <begin position="1"/>
        <end position="18"/>
    </location>
</feature>
<dbReference type="RefSeq" id="WP_168086216.1">
    <property type="nucleotide sequence ID" value="NZ_JAAVJI010000037.1"/>
</dbReference>
<evidence type="ECO:0000313" key="3">
    <source>
        <dbReference type="Proteomes" id="UP000746535"/>
    </source>
</evidence>
<feature type="chain" id="PRO_5045696539" description="Sporulation related domain-containing protein" evidence="1">
    <location>
        <begin position="19"/>
        <end position="142"/>
    </location>
</feature>
<reference evidence="2 3" key="1">
    <citation type="submission" date="2020-03" db="EMBL/GenBank/DDBJ databases">
        <authorList>
            <person name="Wang L."/>
            <person name="He N."/>
            <person name="Li Y."/>
            <person name="Fang Y."/>
            <person name="Zhang F."/>
        </authorList>
    </citation>
    <scope>NUCLEOTIDE SEQUENCE [LARGE SCALE GENOMIC DNA]</scope>
    <source>
        <strain evidence="3">hsmgli-8</strain>
    </source>
</reference>
<keyword evidence="3" id="KW-1185">Reference proteome</keyword>
<gene>
    <name evidence="2" type="ORF">HBH25_22865</name>
</gene>
<protein>
    <recommendedName>
        <fullName evidence="4">Sporulation related domain-containing protein</fullName>
    </recommendedName>
</protein>